<sequence>MSLHGYSDSEYQFDNDSDDNNITLISKLDMSSPLHLHPNDSATLTVAEMLYGKKFDALVQLPRCTCHAAEDFKKHNSLMKLMQFLMGLDDSYMQIRSNILSRDPLPNVRGAYAVISSEESHRVVSTSSVETSQRSQSSVFNSSVSNRGVSQRPPNSGNSSRNNNGSRPSGGGNRRTNGGPQLVCENCGFNGHSIDRCFKLIGYPVDFGKRNNNNNNTNQGVQNFNRRFINNNSVGSRSSSTFLMTVV</sequence>
<feature type="compositionally biased region" description="Low complexity" evidence="1">
    <location>
        <begin position="125"/>
        <end position="167"/>
    </location>
</feature>
<evidence type="ECO:0000313" key="3">
    <source>
        <dbReference type="Proteomes" id="UP001151760"/>
    </source>
</evidence>
<gene>
    <name evidence="2" type="ORF">Tco_0820406</name>
</gene>
<name>A0ABQ5ABX4_9ASTR</name>
<proteinExistence type="predicted"/>
<dbReference type="Proteomes" id="UP001151760">
    <property type="component" value="Unassembled WGS sequence"/>
</dbReference>
<organism evidence="2 3">
    <name type="scientific">Tanacetum coccineum</name>
    <dbReference type="NCBI Taxonomy" id="301880"/>
    <lineage>
        <taxon>Eukaryota</taxon>
        <taxon>Viridiplantae</taxon>
        <taxon>Streptophyta</taxon>
        <taxon>Embryophyta</taxon>
        <taxon>Tracheophyta</taxon>
        <taxon>Spermatophyta</taxon>
        <taxon>Magnoliopsida</taxon>
        <taxon>eudicotyledons</taxon>
        <taxon>Gunneridae</taxon>
        <taxon>Pentapetalae</taxon>
        <taxon>asterids</taxon>
        <taxon>campanulids</taxon>
        <taxon>Asterales</taxon>
        <taxon>Asteraceae</taxon>
        <taxon>Asteroideae</taxon>
        <taxon>Anthemideae</taxon>
        <taxon>Anthemidinae</taxon>
        <taxon>Tanacetum</taxon>
    </lineage>
</organism>
<feature type="region of interest" description="Disordered" evidence="1">
    <location>
        <begin position="125"/>
        <end position="177"/>
    </location>
</feature>
<evidence type="ECO:0000313" key="2">
    <source>
        <dbReference type="EMBL" id="GJS99236.1"/>
    </source>
</evidence>
<dbReference type="EMBL" id="BQNB010012104">
    <property type="protein sequence ID" value="GJS99236.1"/>
    <property type="molecule type" value="Genomic_DNA"/>
</dbReference>
<dbReference type="PANTHER" id="PTHR34222">
    <property type="entry name" value="GAG_PRE-INTEGRS DOMAIN-CONTAINING PROTEIN"/>
    <property type="match status" value="1"/>
</dbReference>
<accession>A0ABQ5ABX4</accession>
<evidence type="ECO:0000256" key="1">
    <source>
        <dbReference type="SAM" id="MobiDB-lite"/>
    </source>
</evidence>
<reference evidence="2" key="1">
    <citation type="journal article" date="2022" name="Int. J. Mol. Sci.">
        <title>Draft Genome of Tanacetum Coccineum: Genomic Comparison of Closely Related Tanacetum-Family Plants.</title>
        <authorList>
            <person name="Yamashiro T."/>
            <person name="Shiraishi A."/>
            <person name="Nakayama K."/>
            <person name="Satake H."/>
        </authorList>
    </citation>
    <scope>NUCLEOTIDE SEQUENCE</scope>
</reference>
<dbReference type="PANTHER" id="PTHR34222:SF99">
    <property type="entry name" value="PROTEIN, PUTATIVE-RELATED"/>
    <property type="match status" value="1"/>
</dbReference>
<comment type="caution">
    <text evidence="2">The sequence shown here is derived from an EMBL/GenBank/DDBJ whole genome shotgun (WGS) entry which is preliminary data.</text>
</comment>
<keyword evidence="3" id="KW-1185">Reference proteome</keyword>
<protein>
    <submittedName>
        <fullName evidence="2">Uncharacterized protein</fullName>
    </submittedName>
</protein>
<reference evidence="2" key="2">
    <citation type="submission" date="2022-01" db="EMBL/GenBank/DDBJ databases">
        <authorList>
            <person name="Yamashiro T."/>
            <person name="Shiraishi A."/>
            <person name="Satake H."/>
            <person name="Nakayama K."/>
        </authorList>
    </citation>
    <scope>NUCLEOTIDE SEQUENCE</scope>
</reference>